<dbReference type="GO" id="GO:0003677">
    <property type="term" value="F:DNA binding"/>
    <property type="evidence" value="ECO:0007669"/>
    <property type="project" value="UniProtKB-KW"/>
</dbReference>
<organism evidence="6 7">
    <name type="scientific">Sporobacter termitidis DSM 10068</name>
    <dbReference type="NCBI Taxonomy" id="1123282"/>
    <lineage>
        <taxon>Bacteria</taxon>
        <taxon>Bacillati</taxon>
        <taxon>Bacillota</taxon>
        <taxon>Clostridia</taxon>
        <taxon>Eubacteriales</taxon>
        <taxon>Oscillospiraceae</taxon>
        <taxon>Sporobacter</taxon>
    </lineage>
</organism>
<gene>
    <name evidence="6" type="ORF">SAMN02745823_03787</name>
</gene>
<keyword evidence="6" id="KW-0418">Kinase</keyword>
<dbReference type="AlphaFoldDB" id="A0A1M5ZI90"/>
<keyword evidence="1" id="KW-0805">Transcription regulation</keyword>
<dbReference type="EMBL" id="FQXV01000022">
    <property type="protein sequence ID" value="SHI23932.1"/>
    <property type="molecule type" value="Genomic_DNA"/>
</dbReference>
<dbReference type="InterPro" id="IPR012318">
    <property type="entry name" value="HTH_CRP"/>
</dbReference>
<protein>
    <submittedName>
        <fullName evidence="6">cAMP-binding domain of CRP or a regulatory subunit of cAMP-dependent protein kinases</fullName>
    </submittedName>
</protein>
<evidence type="ECO:0000256" key="3">
    <source>
        <dbReference type="ARBA" id="ARBA00023163"/>
    </source>
</evidence>
<dbReference type="InterPro" id="IPR000595">
    <property type="entry name" value="cNMP-bd_dom"/>
</dbReference>
<keyword evidence="3" id="KW-0804">Transcription</keyword>
<feature type="domain" description="Cyclic nucleotide-binding" evidence="4">
    <location>
        <begin position="32"/>
        <end position="132"/>
    </location>
</feature>
<dbReference type="RefSeq" id="WP_073083117.1">
    <property type="nucleotide sequence ID" value="NZ_FQXV01000022.1"/>
</dbReference>
<reference evidence="6 7" key="1">
    <citation type="submission" date="2016-11" db="EMBL/GenBank/DDBJ databases">
        <authorList>
            <person name="Jaros S."/>
            <person name="Januszkiewicz K."/>
            <person name="Wedrychowicz H."/>
        </authorList>
    </citation>
    <scope>NUCLEOTIDE SEQUENCE [LARGE SCALE GENOMIC DNA]</scope>
    <source>
        <strain evidence="6 7">DSM 10068</strain>
    </source>
</reference>
<dbReference type="PROSITE" id="PS51063">
    <property type="entry name" value="HTH_CRP_2"/>
    <property type="match status" value="1"/>
</dbReference>
<name>A0A1M5ZI90_9FIRM</name>
<dbReference type="Pfam" id="PF00027">
    <property type="entry name" value="cNMP_binding"/>
    <property type="match status" value="1"/>
</dbReference>
<evidence type="ECO:0000259" key="4">
    <source>
        <dbReference type="PROSITE" id="PS50042"/>
    </source>
</evidence>
<proteinExistence type="predicted"/>
<dbReference type="STRING" id="1123282.SAMN02745823_03787"/>
<dbReference type="GO" id="GO:0006355">
    <property type="term" value="P:regulation of DNA-templated transcription"/>
    <property type="evidence" value="ECO:0007669"/>
    <property type="project" value="InterPro"/>
</dbReference>
<dbReference type="PROSITE" id="PS50042">
    <property type="entry name" value="CNMP_BINDING_3"/>
    <property type="match status" value="1"/>
</dbReference>
<dbReference type="SMART" id="SM00100">
    <property type="entry name" value="cNMP"/>
    <property type="match status" value="1"/>
</dbReference>
<dbReference type="InterPro" id="IPR036390">
    <property type="entry name" value="WH_DNA-bd_sf"/>
</dbReference>
<dbReference type="SUPFAM" id="SSF51206">
    <property type="entry name" value="cAMP-binding domain-like"/>
    <property type="match status" value="1"/>
</dbReference>
<dbReference type="OrthoDB" id="581021at2"/>
<sequence length="221" mass="24354">MEKRRAHEAELNLLSQYGLRSDEYKDAVCLSFEPGEYVVREGGAIGGLFFVVSGKAKICLSVSSGRQLLLCYFVSSGIIGDVELMTGRREAFSTVQAATKLTCIVLPLSDYAAALKENIVFVNRIGKGLAEKLMQRGTNGAVTILQPLENRLCAYILQTSDGGVFRENLTEVAQLVGASYRHLLRCLDKLRREGILRKTPSGYQITDPRALRDRAGDLYVT</sequence>
<evidence type="ECO:0000313" key="6">
    <source>
        <dbReference type="EMBL" id="SHI23932.1"/>
    </source>
</evidence>
<evidence type="ECO:0000313" key="7">
    <source>
        <dbReference type="Proteomes" id="UP000183995"/>
    </source>
</evidence>
<accession>A0A1M5ZI90</accession>
<keyword evidence="6" id="KW-0808">Transferase</keyword>
<dbReference type="Gene3D" id="2.60.120.10">
    <property type="entry name" value="Jelly Rolls"/>
    <property type="match status" value="1"/>
</dbReference>
<dbReference type="InterPro" id="IPR014710">
    <property type="entry name" value="RmlC-like_jellyroll"/>
</dbReference>
<dbReference type="SUPFAM" id="SSF46785">
    <property type="entry name" value="Winged helix' DNA-binding domain"/>
    <property type="match status" value="1"/>
</dbReference>
<keyword evidence="2" id="KW-0238">DNA-binding</keyword>
<keyword evidence="7" id="KW-1185">Reference proteome</keyword>
<dbReference type="Proteomes" id="UP000183995">
    <property type="component" value="Unassembled WGS sequence"/>
</dbReference>
<evidence type="ECO:0000256" key="1">
    <source>
        <dbReference type="ARBA" id="ARBA00023015"/>
    </source>
</evidence>
<dbReference type="InterPro" id="IPR018490">
    <property type="entry name" value="cNMP-bd_dom_sf"/>
</dbReference>
<feature type="domain" description="HTH crp-type" evidence="5">
    <location>
        <begin position="146"/>
        <end position="209"/>
    </location>
</feature>
<dbReference type="CDD" id="cd00038">
    <property type="entry name" value="CAP_ED"/>
    <property type="match status" value="1"/>
</dbReference>
<evidence type="ECO:0000259" key="5">
    <source>
        <dbReference type="PROSITE" id="PS51063"/>
    </source>
</evidence>
<dbReference type="Pfam" id="PF13545">
    <property type="entry name" value="HTH_Crp_2"/>
    <property type="match status" value="1"/>
</dbReference>
<dbReference type="GO" id="GO:0016301">
    <property type="term" value="F:kinase activity"/>
    <property type="evidence" value="ECO:0007669"/>
    <property type="project" value="UniProtKB-KW"/>
</dbReference>
<evidence type="ECO:0000256" key="2">
    <source>
        <dbReference type="ARBA" id="ARBA00023125"/>
    </source>
</evidence>